<dbReference type="Proteomes" id="UP000036403">
    <property type="component" value="Unassembled WGS sequence"/>
</dbReference>
<proteinExistence type="predicted"/>
<gene>
    <name evidence="1" type="ORF">RF55_15769</name>
</gene>
<dbReference type="AlphaFoldDB" id="A0A0J7K5I4"/>
<keyword evidence="1" id="KW-0378">Hydrolase</keyword>
<keyword evidence="1" id="KW-0645">Protease</keyword>
<evidence type="ECO:0000313" key="1">
    <source>
        <dbReference type="EMBL" id="KMQ85587.1"/>
    </source>
</evidence>
<comment type="caution">
    <text evidence="1">The sequence shown here is derived from an EMBL/GenBank/DDBJ whole genome shotgun (WGS) entry which is preliminary data.</text>
</comment>
<reference evidence="1 2" key="1">
    <citation type="submission" date="2015-04" db="EMBL/GenBank/DDBJ databases">
        <title>Lasius niger genome sequencing.</title>
        <authorList>
            <person name="Konorov E.A."/>
            <person name="Nikitin M.A."/>
            <person name="Kirill M.V."/>
            <person name="Chang P."/>
        </authorList>
    </citation>
    <scope>NUCLEOTIDE SEQUENCE [LARGE SCALE GENOMIC DNA]</scope>
    <source>
        <tissue evidence="1">Whole</tissue>
    </source>
</reference>
<accession>A0A0J7K5I4</accession>
<keyword evidence="1" id="KW-0121">Carboxypeptidase</keyword>
<dbReference type="EMBL" id="LBMM01013551">
    <property type="protein sequence ID" value="KMQ85587.1"/>
    <property type="molecule type" value="Genomic_DNA"/>
</dbReference>
<sequence>MGVSFAKAVLLGKAKIVKGKLRGEVSGRIASCRRNADTKGQRKALCKGMLKFRFNIEILGPSGACIAVNAILPATSIDRGNP</sequence>
<keyword evidence="2" id="KW-1185">Reference proteome</keyword>
<dbReference type="PaxDb" id="67767-A0A0J7K5I4"/>
<protein>
    <submittedName>
        <fullName evidence="1">Thermostable carboxypeptidase 1</fullName>
    </submittedName>
</protein>
<organism evidence="1 2">
    <name type="scientific">Lasius niger</name>
    <name type="common">Black garden ant</name>
    <dbReference type="NCBI Taxonomy" id="67767"/>
    <lineage>
        <taxon>Eukaryota</taxon>
        <taxon>Metazoa</taxon>
        <taxon>Ecdysozoa</taxon>
        <taxon>Arthropoda</taxon>
        <taxon>Hexapoda</taxon>
        <taxon>Insecta</taxon>
        <taxon>Pterygota</taxon>
        <taxon>Neoptera</taxon>
        <taxon>Endopterygota</taxon>
        <taxon>Hymenoptera</taxon>
        <taxon>Apocrita</taxon>
        <taxon>Aculeata</taxon>
        <taxon>Formicoidea</taxon>
        <taxon>Formicidae</taxon>
        <taxon>Formicinae</taxon>
        <taxon>Lasius</taxon>
        <taxon>Lasius</taxon>
    </lineage>
</organism>
<dbReference type="GO" id="GO:0004180">
    <property type="term" value="F:carboxypeptidase activity"/>
    <property type="evidence" value="ECO:0007669"/>
    <property type="project" value="UniProtKB-KW"/>
</dbReference>
<name>A0A0J7K5I4_LASNI</name>
<evidence type="ECO:0000313" key="2">
    <source>
        <dbReference type="Proteomes" id="UP000036403"/>
    </source>
</evidence>